<dbReference type="GO" id="GO:0005886">
    <property type="term" value="C:plasma membrane"/>
    <property type="evidence" value="ECO:0007669"/>
    <property type="project" value="TreeGrafter"/>
</dbReference>
<dbReference type="InterPro" id="IPR000160">
    <property type="entry name" value="GGDEF_dom"/>
</dbReference>
<dbReference type="Pfam" id="PF00990">
    <property type="entry name" value="GGDEF"/>
    <property type="match status" value="1"/>
</dbReference>
<dbReference type="eggNOG" id="COG3706">
    <property type="taxonomic scope" value="Bacteria"/>
</dbReference>
<dbReference type="Gene3D" id="3.30.450.20">
    <property type="entry name" value="PAS domain"/>
    <property type="match status" value="1"/>
</dbReference>
<name>E4TY67_SULKY</name>
<dbReference type="HOGENOM" id="CLU_000445_11_4_7"/>
<dbReference type="InterPro" id="IPR001610">
    <property type="entry name" value="PAC"/>
</dbReference>
<dbReference type="AlphaFoldDB" id="E4TY67"/>
<dbReference type="FunFam" id="3.30.70.270:FF:000001">
    <property type="entry name" value="Diguanylate cyclase domain protein"/>
    <property type="match status" value="1"/>
</dbReference>
<evidence type="ECO:0000313" key="5">
    <source>
        <dbReference type="Proteomes" id="UP000008721"/>
    </source>
</evidence>
<dbReference type="CDD" id="cd01949">
    <property type="entry name" value="GGDEF"/>
    <property type="match status" value="1"/>
</dbReference>
<feature type="domain" description="GGDEF" evidence="3">
    <location>
        <begin position="106"/>
        <end position="244"/>
    </location>
</feature>
<dbReference type="InterPro" id="IPR050469">
    <property type="entry name" value="Diguanylate_Cyclase"/>
</dbReference>
<organism evidence="4 5">
    <name type="scientific">Sulfuricurvum kujiense (strain ATCC BAA-921 / DSM 16994 / JCM 11577 / YK-1)</name>
    <dbReference type="NCBI Taxonomy" id="709032"/>
    <lineage>
        <taxon>Bacteria</taxon>
        <taxon>Pseudomonadati</taxon>
        <taxon>Campylobacterota</taxon>
        <taxon>Epsilonproteobacteria</taxon>
        <taxon>Campylobacterales</taxon>
        <taxon>Sulfurimonadaceae</taxon>
        <taxon>Sulfuricurvum</taxon>
    </lineage>
</organism>
<dbReference type="Gene3D" id="3.30.70.270">
    <property type="match status" value="1"/>
</dbReference>
<dbReference type="NCBIfam" id="TIGR00254">
    <property type="entry name" value="GGDEF"/>
    <property type="match status" value="1"/>
</dbReference>
<dbReference type="InterPro" id="IPR043128">
    <property type="entry name" value="Rev_trsase/Diguanyl_cyclase"/>
</dbReference>
<dbReference type="InterPro" id="IPR000700">
    <property type="entry name" value="PAS-assoc_C"/>
</dbReference>
<dbReference type="GO" id="GO:0043709">
    <property type="term" value="P:cell adhesion involved in single-species biofilm formation"/>
    <property type="evidence" value="ECO:0007669"/>
    <property type="project" value="TreeGrafter"/>
</dbReference>
<accession>E4TY67</accession>
<keyword evidence="5" id="KW-1185">Reference proteome</keyword>
<dbReference type="SUPFAM" id="SSF55073">
    <property type="entry name" value="Nucleotide cyclase"/>
    <property type="match status" value="1"/>
</dbReference>
<evidence type="ECO:0000259" key="3">
    <source>
        <dbReference type="PROSITE" id="PS50887"/>
    </source>
</evidence>
<protein>
    <recommendedName>
        <fullName evidence="1">diguanylate cyclase</fullName>
        <ecNumber evidence="1">2.7.7.65</ecNumber>
    </recommendedName>
</protein>
<dbReference type="Proteomes" id="UP000008721">
    <property type="component" value="Chromosome"/>
</dbReference>
<dbReference type="SMART" id="SM00086">
    <property type="entry name" value="PAC"/>
    <property type="match status" value="1"/>
</dbReference>
<dbReference type="EC" id="2.7.7.65" evidence="1"/>
<dbReference type="GO" id="GO:1902201">
    <property type="term" value="P:negative regulation of bacterial-type flagellum-dependent cell motility"/>
    <property type="evidence" value="ECO:0007669"/>
    <property type="project" value="TreeGrafter"/>
</dbReference>
<gene>
    <name evidence="4" type="ordered locus">Sulku_1324</name>
</gene>
<dbReference type="SMART" id="SM00267">
    <property type="entry name" value="GGDEF"/>
    <property type="match status" value="1"/>
</dbReference>
<feature type="domain" description="PAC" evidence="2">
    <location>
        <begin position="26"/>
        <end position="78"/>
    </location>
</feature>
<proteinExistence type="predicted"/>
<dbReference type="STRING" id="709032.Sulku_1324"/>
<reference evidence="4 5" key="1">
    <citation type="journal article" date="2012" name="Stand. Genomic Sci.">
        <title>Complete genome sequence of the sulfur compounds oxidizing chemolithoautotroph Sulfuricurvum kujiense type strain (YK-1(T)).</title>
        <authorList>
            <person name="Han C."/>
            <person name="Kotsyurbenko O."/>
            <person name="Chertkov O."/>
            <person name="Held B."/>
            <person name="Lapidus A."/>
            <person name="Nolan M."/>
            <person name="Lucas S."/>
            <person name="Hammon N."/>
            <person name="Deshpande S."/>
            <person name="Cheng J.F."/>
            <person name="Tapia R."/>
            <person name="Goodwin L.A."/>
            <person name="Pitluck S."/>
            <person name="Liolios K."/>
            <person name="Pagani I."/>
            <person name="Ivanova N."/>
            <person name="Mavromatis K."/>
            <person name="Mikhailova N."/>
            <person name="Pati A."/>
            <person name="Chen A."/>
            <person name="Palaniappan K."/>
            <person name="Land M."/>
            <person name="Hauser L."/>
            <person name="Chang Y.J."/>
            <person name="Jeffries C.D."/>
            <person name="Brambilla E.M."/>
            <person name="Rohde M."/>
            <person name="Spring S."/>
            <person name="Sikorski J."/>
            <person name="Goker M."/>
            <person name="Woyke T."/>
            <person name="Bristow J."/>
            <person name="Eisen J.A."/>
            <person name="Markowitz V."/>
            <person name="Hugenholtz P."/>
            <person name="Kyrpides N.C."/>
            <person name="Klenk H.P."/>
            <person name="Detter J.C."/>
        </authorList>
    </citation>
    <scope>NUCLEOTIDE SEQUENCE [LARGE SCALE GENOMIC DNA]</scope>
    <source>
        <strain evidence="5">ATCC BAA-921 / DSM 16994 / JCM 11577 / YK-1</strain>
    </source>
</reference>
<dbReference type="InterPro" id="IPR035965">
    <property type="entry name" value="PAS-like_dom_sf"/>
</dbReference>
<dbReference type="PANTHER" id="PTHR45138">
    <property type="entry name" value="REGULATORY COMPONENTS OF SENSORY TRANSDUCTION SYSTEM"/>
    <property type="match status" value="1"/>
</dbReference>
<sequence>MSNIHNKLPNEFVQKVKDVIAAKKTLVGELKYITKEGKVRWYQNRIMPIYDEEYFPLGEVLVRYDITEKKNFEKLSITDSLTELYNRRYFNDILTREIYRATREKSTLSFIILDIDYFKKYNDTYGHYAGDKALTIVASTIKNSLHRGGDFAFRLGGEEFGIIFSGLNKEQSLEFAEQIKANIEDLNIPHSNSAVSSHITISLGLVVIDFVNEYVDENGFYTMADSALYRAKETGRNKVIMHENEELDFF</sequence>
<dbReference type="EMBL" id="CP002355">
    <property type="protein sequence ID" value="ADR33987.1"/>
    <property type="molecule type" value="Genomic_DNA"/>
</dbReference>
<dbReference type="InterPro" id="IPR029787">
    <property type="entry name" value="Nucleotide_cyclase"/>
</dbReference>
<dbReference type="RefSeq" id="WP_013460184.1">
    <property type="nucleotide sequence ID" value="NC_014762.1"/>
</dbReference>
<dbReference type="PROSITE" id="PS50113">
    <property type="entry name" value="PAC"/>
    <property type="match status" value="1"/>
</dbReference>
<evidence type="ECO:0000256" key="1">
    <source>
        <dbReference type="ARBA" id="ARBA00012528"/>
    </source>
</evidence>
<dbReference type="PANTHER" id="PTHR45138:SF24">
    <property type="entry name" value="DIGUANYLATE CYCLASE DGCC-RELATED"/>
    <property type="match status" value="1"/>
</dbReference>
<dbReference type="KEGG" id="sku:Sulku_1324"/>
<evidence type="ECO:0000259" key="2">
    <source>
        <dbReference type="PROSITE" id="PS50113"/>
    </source>
</evidence>
<evidence type="ECO:0000313" key="4">
    <source>
        <dbReference type="EMBL" id="ADR33987.1"/>
    </source>
</evidence>
<dbReference type="SUPFAM" id="SSF55785">
    <property type="entry name" value="PYP-like sensor domain (PAS domain)"/>
    <property type="match status" value="1"/>
</dbReference>
<dbReference type="GO" id="GO:0052621">
    <property type="term" value="F:diguanylate cyclase activity"/>
    <property type="evidence" value="ECO:0007669"/>
    <property type="project" value="UniProtKB-EC"/>
</dbReference>
<dbReference type="PROSITE" id="PS50887">
    <property type="entry name" value="GGDEF"/>
    <property type="match status" value="1"/>
</dbReference>
<dbReference type="OrthoDB" id="9790367at2"/>